<dbReference type="EMBL" id="DVMX01000002">
    <property type="protein sequence ID" value="HIU40944.1"/>
    <property type="molecule type" value="Genomic_DNA"/>
</dbReference>
<dbReference type="AlphaFoldDB" id="A0A9D1LIE4"/>
<sequence length="232" mass="26417">MSAEVVCTGDWRDTDAPNLDLQLVSDRLGLCLSLYGYEDWQIRRSGGAKWLFRSQNRQLLENRQNVTQMEAENCQQMGERTVYRTAYRASYQNTPCIYRFSMVYFPKKGTCVWMMLNGVAKKMEEHGAVFDQLIQDLVCLDPDLEPEEETGGPSLAEQVGASLGLEYEILPPQTSDKELLRIWNMAARPGVQPLLLLPDECFFNATLCRNIPSRGKQAGRTGQSFCKNGWRN</sequence>
<gene>
    <name evidence="1" type="ORF">IAD19_00120</name>
</gene>
<accession>A0A9D1LIE4</accession>
<organism evidence="1 2">
    <name type="scientific">Candidatus Egerieicola faecale</name>
    <dbReference type="NCBI Taxonomy" id="2840774"/>
    <lineage>
        <taxon>Bacteria</taxon>
        <taxon>Bacillati</taxon>
        <taxon>Bacillota</taxon>
        <taxon>Clostridia</taxon>
        <taxon>Eubacteriales</taxon>
        <taxon>Oscillospiraceae</taxon>
        <taxon>Oscillospiraceae incertae sedis</taxon>
        <taxon>Candidatus Egerieicola</taxon>
    </lineage>
</organism>
<evidence type="ECO:0000313" key="1">
    <source>
        <dbReference type="EMBL" id="HIU40944.1"/>
    </source>
</evidence>
<comment type="caution">
    <text evidence="1">The sequence shown here is derived from an EMBL/GenBank/DDBJ whole genome shotgun (WGS) entry which is preliminary data.</text>
</comment>
<evidence type="ECO:0000313" key="2">
    <source>
        <dbReference type="Proteomes" id="UP000824082"/>
    </source>
</evidence>
<name>A0A9D1LIE4_9FIRM</name>
<reference evidence="1" key="2">
    <citation type="journal article" date="2021" name="PeerJ">
        <title>Extensive microbial diversity within the chicken gut microbiome revealed by metagenomics and culture.</title>
        <authorList>
            <person name="Gilroy R."/>
            <person name="Ravi A."/>
            <person name="Getino M."/>
            <person name="Pursley I."/>
            <person name="Horton D.L."/>
            <person name="Alikhan N.F."/>
            <person name="Baker D."/>
            <person name="Gharbi K."/>
            <person name="Hall N."/>
            <person name="Watson M."/>
            <person name="Adriaenssens E.M."/>
            <person name="Foster-Nyarko E."/>
            <person name="Jarju S."/>
            <person name="Secka A."/>
            <person name="Antonio M."/>
            <person name="Oren A."/>
            <person name="Chaudhuri R.R."/>
            <person name="La Ragione R."/>
            <person name="Hildebrand F."/>
            <person name="Pallen M.J."/>
        </authorList>
    </citation>
    <scope>NUCLEOTIDE SEQUENCE</scope>
    <source>
        <strain evidence="1">4509</strain>
    </source>
</reference>
<proteinExistence type="predicted"/>
<reference evidence="1" key="1">
    <citation type="submission" date="2020-10" db="EMBL/GenBank/DDBJ databases">
        <authorList>
            <person name="Gilroy R."/>
        </authorList>
    </citation>
    <scope>NUCLEOTIDE SEQUENCE</scope>
    <source>
        <strain evidence="1">4509</strain>
    </source>
</reference>
<protein>
    <submittedName>
        <fullName evidence="1">Uncharacterized protein</fullName>
    </submittedName>
</protein>
<dbReference type="Proteomes" id="UP000824082">
    <property type="component" value="Unassembled WGS sequence"/>
</dbReference>